<feature type="transmembrane region" description="Helical" evidence="5">
    <location>
        <begin position="293"/>
        <end position="312"/>
    </location>
</feature>
<dbReference type="Pfam" id="PF07690">
    <property type="entry name" value="MFS_1"/>
    <property type="match status" value="1"/>
</dbReference>
<feature type="transmembrane region" description="Helical" evidence="5">
    <location>
        <begin position="267"/>
        <end position="286"/>
    </location>
</feature>
<feature type="transmembrane region" description="Helical" evidence="5">
    <location>
        <begin position="384"/>
        <end position="405"/>
    </location>
</feature>
<feature type="domain" description="Major facilitator superfamily (MFS) profile" evidence="6">
    <location>
        <begin position="16"/>
        <end position="407"/>
    </location>
</feature>
<evidence type="ECO:0000259" key="6">
    <source>
        <dbReference type="PROSITE" id="PS50850"/>
    </source>
</evidence>
<keyword evidence="3 5" id="KW-1133">Transmembrane helix</keyword>
<comment type="subcellular location">
    <subcellularLocation>
        <location evidence="1">Cell membrane</location>
        <topology evidence="1">Multi-pass membrane protein</topology>
    </subcellularLocation>
</comment>
<keyword evidence="8" id="KW-1185">Reference proteome</keyword>
<feature type="transmembrane region" description="Helical" evidence="5">
    <location>
        <begin position="38"/>
        <end position="66"/>
    </location>
</feature>
<dbReference type="RefSeq" id="WP_344071637.1">
    <property type="nucleotide sequence ID" value="NZ_BAAAPL010000002.1"/>
</dbReference>
<feature type="transmembrane region" description="Helical" evidence="5">
    <location>
        <begin position="176"/>
        <end position="195"/>
    </location>
</feature>
<accession>A0ABN2I885</accession>
<keyword evidence="4 5" id="KW-0472">Membrane</keyword>
<dbReference type="SUPFAM" id="SSF103473">
    <property type="entry name" value="MFS general substrate transporter"/>
    <property type="match status" value="1"/>
</dbReference>
<dbReference type="PANTHER" id="PTHR23542">
    <property type="match status" value="1"/>
</dbReference>
<protein>
    <submittedName>
        <fullName evidence="7">MFS transporter</fullName>
    </submittedName>
</protein>
<feature type="transmembrane region" description="Helical" evidence="5">
    <location>
        <begin position="144"/>
        <end position="170"/>
    </location>
</feature>
<comment type="caution">
    <text evidence="7">The sequence shown here is derived from an EMBL/GenBank/DDBJ whole genome shotgun (WGS) entry which is preliminary data.</text>
</comment>
<dbReference type="EMBL" id="BAAAPL010000002">
    <property type="protein sequence ID" value="GAA1700338.1"/>
    <property type="molecule type" value="Genomic_DNA"/>
</dbReference>
<feature type="transmembrane region" description="Helical" evidence="5">
    <location>
        <begin position="353"/>
        <end position="378"/>
    </location>
</feature>
<dbReference type="InterPro" id="IPR036259">
    <property type="entry name" value="MFS_trans_sf"/>
</dbReference>
<evidence type="ECO:0000256" key="4">
    <source>
        <dbReference type="ARBA" id="ARBA00023136"/>
    </source>
</evidence>
<keyword evidence="2 5" id="KW-0812">Transmembrane</keyword>
<feature type="transmembrane region" description="Helical" evidence="5">
    <location>
        <begin position="229"/>
        <end position="247"/>
    </location>
</feature>
<evidence type="ECO:0000313" key="7">
    <source>
        <dbReference type="EMBL" id="GAA1700338.1"/>
    </source>
</evidence>
<dbReference type="PROSITE" id="PS50850">
    <property type="entry name" value="MFS"/>
    <property type="match status" value="1"/>
</dbReference>
<evidence type="ECO:0000313" key="8">
    <source>
        <dbReference type="Proteomes" id="UP001501690"/>
    </source>
</evidence>
<dbReference type="Proteomes" id="UP001501690">
    <property type="component" value="Unassembled WGS sequence"/>
</dbReference>
<name>A0ABN2I885_9MICO</name>
<evidence type="ECO:0000256" key="5">
    <source>
        <dbReference type="SAM" id="Phobius"/>
    </source>
</evidence>
<evidence type="ECO:0000256" key="2">
    <source>
        <dbReference type="ARBA" id="ARBA00022692"/>
    </source>
</evidence>
<feature type="transmembrane region" description="Helical" evidence="5">
    <location>
        <begin position="12"/>
        <end position="32"/>
    </location>
</feature>
<evidence type="ECO:0000256" key="1">
    <source>
        <dbReference type="ARBA" id="ARBA00004651"/>
    </source>
</evidence>
<sequence>MSSESSGRTAIAAYRALPALSGWGYLFATSLGRLPLSIVPLAILTLATSATGSIAVGGFASAAAALGEAIGAPVGGALSDRFGQRKVLMTGVVLNVSVILAFTLMIGQAPDALAVLFAGLAGLTLPQVGPLSRVRWLAMSRDDLSAAFAFEGVIDEIVYIIGPALVGIVAVVINPWAALVMGAVLIAVFVTQFALHRTASLVPRRRSKNEEETEPDDGVDRPQGALRTALMVMILTGMLAMGVFFGATQTGLTAFAEASGLGASGALLYSVMAVGSAVTTVAMVALPETIGPWTRWILSALGLLVGAVGIMLAPNVWVLVPVAVLAGVFQGPLLLTIYSVAGTLARPGRAGALMTLAGSGVVLGIGVGAALAGSVAAVAGSTGAFAIVVGATVLLTLLGVIAATAQRIRGAGPAPAAS</sequence>
<gene>
    <name evidence="7" type="ORF">GCM10009808_17430</name>
</gene>
<feature type="transmembrane region" description="Helical" evidence="5">
    <location>
        <begin position="318"/>
        <end position="341"/>
    </location>
</feature>
<dbReference type="PANTHER" id="PTHR23542:SF1">
    <property type="entry name" value="MAJOR FACILITATOR SUPERFAMILY (MFS) PROFILE DOMAIN-CONTAINING PROTEIN"/>
    <property type="match status" value="1"/>
</dbReference>
<dbReference type="InterPro" id="IPR011701">
    <property type="entry name" value="MFS"/>
</dbReference>
<evidence type="ECO:0000256" key="3">
    <source>
        <dbReference type="ARBA" id="ARBA00022989"/>
    </source>
</evidence>
<dbReference type="InterPro" id="IPR020846">
    <property type="entry name" value="MFS_dom"/>
</dbReference>
<organism evidence="7 8">
    <name type="scientific">Microbacterium sediminicola</name>
    <dbReference type="NCBI Taxonomy" id="415210"/>
    <lineage>
        <taxon>Bacteria</taxon>
        <taxon>Bacillati</taxon>
        <taxon>Actinomycetota</taxon>
        <taxon>Actinomycetes</taxon>
        <taxon>Micrococcales</taxon>
        <taxon>Microbacteriaceae</taxon>
        <taxon>Microbacterium</taxon>
    </lineage>
</organism>
<reference evidence="7 8" key="1">
    <citation type="journal article" date="2019" name="Int. J. Syst. Evol. Microbiol.">
        <title>The Global Catalogue of Microorganisms (GCM) 10K type strain sequencing project: providing services to taxonomists for standard genome sequencing and annotation.</title>
        <authorList>
            <consortium name="The Broad Institute Genomics Platform"/>
            <consortium name="The Broad Institute Genome Sequencing Center for Infectious Disease"/>
            <person name="Wu L."/>
            <person name="Ma J."/>
        </authorList>
    </citation>
    <scope>NUCLEOTIDE SEQUENCE [LARGE SCALE GENOMIC DNA]</scope>
    <source>
        <strain evidence="7 8">JCM 15577</strain>
    </source>
</reference>
<feature type="transmembrane region" description="Helical" evidence="5">
    <location>
        <begin position="87"/>
        <end position="106"/>
    </location>
</feature>
<feature type="transmembrane region" description="Helical" evidence="5">
    <location>
        <begin position="112"/>
        <end position="132"/>
    </location>
</feature>
<proteinExistence type="predicted"/>
<dbReference type="Gene3D" id="1.20.1250.20">
    <property type="entry name" value="MFS general substrate transporter like domains"/>
    <property type="match status" value="1"/>
</dbReference>